<dbReference type="Gene3D" id="1.10.1740.10">
    <property type="match status" value="1"/>
</dbReference>
<dbReference type="PANTHER" id="PTHR43133:SF8">
    <property type="entry name" value="RNA POLYMERASE SIGMA FACTOR HI_1459-RELATED"/>
    <property type="match status" value="1"/>
</dbReference>
<keyword evidence="9" id="KW-1185">Reference proteome</keyword>
<dbReference type="InterPro" id="IPR039425">
    <property type="entry name" value="RNA_pol_sigma-70-like"/>
</dbReference>
<dbReference type="InterPro" id="IPR014284">
    <property type="entry name" value="RNA_pol_sigma-70_dom"/>
</dbReference>
<dbReference type="Proteomes" id="UP000095463">
    <property type="component" value="Unassembled WGS sequence"/>
</dbReference>
<protein>
    <submittedName>
        <fullName evidence="8">RNA polymerase subunit sigma-70</fullName>
    </submittedName>
</protein>
<dbReference type="EMBL" id="LAJE02000275">
    <property type="protein sequence ID" value="OEO29607.1"/>
    <property type="molecule type" value="Genomic_DNA"/>
</dbReference>
<sequence>MNSGVLDAPVPDETLIARAVGGDRHAFGELVERHYNFIFRTACKWCGKVSDAEDVAQDVCIKLASILNSFDGRSAFTSWLYRVTLNAVRDMQRARSRRGRNADRYAEVAPDEYLPEQEDAATSKELWTAVRKLPEQQRDAVLLIYAEGMSHAEAGVIMGCKEATVSWHIHEAKKTLRGLL</sequence>
<evidence type="ECO:0000256" key="4">
    <source>
        <dbReference type="ARBA" id="ARBA00023125"/>
    </source>
</evidence>
<dbReference type="AlphaFoldDB" id="A0A1E5XLY7"/>
<accession>A0A1E5XLY7</accession>
<dbReference type="InterPro" id="IPR013325">
    <property type="entry name" value="RNA_pol_sigma_r2"/>
</dbReference>
<dbReference type="GO" id="GO:0006352">
    <property type="term" value="P:DNA-templated transcription initiation"/>
    <property type="evidence" value="ECO:0007669"/>
    <property type="project" value="InterPro"/>
</dbReference>
<dbReference type="InterPro" id="IPR013324">
    <property type="entry name" value="RNA_pol_sigma_r3/r4-like"/>
</dbReference>
<organism evidence="8 9">
    <name type="scientific">Devosia insulae DS-56</name>
    <dbReference type="NCBI Taxonomy" id="1116389"/>
    <lineage>
        <taxon>Bacteria</taxon>
        <taxon>Pseudomonadati</taxon>
        <taxon>Pseudomonadota</taxon>
        <taxon>Alphaproteobacteria</taxon>
        <taxon>Hyphomicrobiales</taxon>
        <taxon>Devosiaceae</taxon>
        <taxon>Devosia</taxon>
    </lineage>
</organism>
<evidence type="ECO:0000256" key="1">
    <source>
        <dbReference type="ARBA" id="ARBA00010641"/>
    </source>
</evidence>
<evidence type="ECO:0000313" key="9">
    <source>
        <dbReference type="Proteomes" id="UP000095463"/>
    </source>
</evidence>
<dbReference type="InterPro" id="IPR013249">
    <property type="entry name" value="RNA_pol_sigma70_r4_t2"/>
</dbReference>
<comment type="similarity">
    <text evidence="1">Belongs to the sigma-70 factor family. ECF subfamily.</text>
</comment>
<dbReference type="CDD" id="cd06171">
    <property type="entry name" value="Sigma70_r4"/>
    <property type="match status" value="1"/>
</dbReference>
<proteinExistence type="inferred from homology"/>
<comment type="caution">
    <text evidence="8">The sequence shown here is derived from an EMBL/GenBank/DDBJ whole genome shotgun (WGS) entry which is preliminary data.</text>
</comment>
<dbReference type="PANTHER" id="PTHR43133">
    <property type="entry name" value="RNA POLYMERASE ECF-TYPE SIGMA FACTO"/>
    <property type="match status" value="1"/>
</dbReference>
<dbReference type="SUPFAM" id="SSF88946">
    <property type="entry name" value="Sigma2 domain of RNA polymerase sigma factors"/>
    <property type="match status" value="1"/>
</dbReference>
<dbReference type="NCBIfam" id="TIGR02937">
    <property type="entry name" value="sigma70-ECF"/>
    <property type="match status" value="1"/>
</dbReference>
<dbReference type="GO" id="GO:0016987">
    <property type="term" value="F:sigma factor activity"/>
    <property type="evidence" value="ECO:0007669"/>
    <property type="project" value="UniProtKB-KW"/>
</dbReference>
<name>A0A1E5XLY7_9HYPH</name>
<feature type="domain" description="RNA polymerase sigma factor 70 region 4 type 2" evidence="7">
    <location>
        <begin position="124"/>
        <end position="176"/>
    </location>
</feature>
<evidence type="ECO:0000259" key="7">
    <source>
        <dbReference type="Pfam" id="PF08281"/>
    </source>
</evidence>
<evidence type="ECO:0000256" key="2">
    <source>
        <dbReference type="ARBA" id="ARBA00023015"/>
    </source>
</evidence>
<dbReference type="OrthoDB" id="9780326at2"/>
<dbReference type="Gene3D" id="1.10.10.10">
    <property type="entry name" value="Winged helix-like DNA-binding domain superfamily/Winged helix DNA-binding domain"/>
    <property type="match status" value="1"/>
</dbReference>
<keyword evidence="4" id="KW-0238">DNA-binding</keyword>
<evidence type="ECO:0000259" key="6">
    <source>
        <dbReference type="Pfam" id="PF04542"/>
    </source>
</evidence>
<keyword evidence="2" id="KW-0805">Transcription regulation</keyword>
<dbReference type="SUPFAM" id="SSF88659">
    <property type="entry name" value="Sigma3 and sigma4 domains of RNA polymerase sigma factors"/>
    <property type="match status" value="1"/>
</dbReference>
<feature type="domain" description="RNA polymerase sigma-70 region 2" evidence="6">
    <location>
        <begin position="30"/>
        <end position="98"/>
    </location>
</feature>
<keyword evidence="5" id="KW-0804">Transcription</keyword>
<dbReference type="InterPro" id="IPR036388">
    <property type="entry name" value="WH-like_DNA-bd_sf"/>
</dbReference>
<evidence type="ECO:0000313" key="8">
    <source>
        <dbReference type="EMBL" id="OEO29607.1"/>
    </source>
</evidence>
<reference evidence="8 9" key="1">
    <citation type="journal article" date="2015" name="Genome Announc.">
        <title>Genome Assemblies of Three Soil-Associated Devosia species: D. insulae, D. limi, and D. soli.</title>
        <authorList>
            <person name="Hassan Y.I."/>
            <person name="Lepp D."/>
            <person name="Zhou T."/>
        </authorList>
    </citation>
    <scope>NUCLEOTIDE SEQUENCE [LARGE SCALE GENOMIC DNA]</scope>
    <source>
        <strain evidence="8 9">DS-56</strain>
    </source>
</reference>
<dbReference type="InterPro" id="IPR007627">
    <property type="entry name" value="RNA_pol_sigma70_r2"/>
</dbReference>
<keyword evidence="3" id="KW-0731">Sigma factor</keyword>
<evidence type="ECO:0000256" key="5">
    <source>
        <dbReference type="ARBA" id="ARBA00023163"/>
    </source>
</evidence>
<evidence type="ECO:0000256" key="3">
    <source>
        <dbReference type="ARBA" id="ARBA00023082"/>
    </source>
</evidence>
<gene>
    <name evidence="8" type="ORF">VW23_024815</name>
</gene>
<dbReference type="Pfam" id="PF08281">
    <property type="entry name" value="Sigma70_r4_2"/>
    <property type="match status" value="1"/>
</dbReference>
<dbReference type="GO" id="GO:0003677">
    <property type="term" value="F:DNA binding"/>
    <property type="evidence" value="ECO:0007669"/>
    <property type="project" value="UniProtKB-KW"/>
</dbReference>
<dbReference type="Pfam" id="PF04542">
    <property type="entry name" value="Sigma70_r2"/>
    <property type="match status" value="1"/>
</dbReference>